<dbReference type="Proteomes" id="UP000254711">
    <property type="component" value="Unassembled WGS sequence"/>
</dbReference>
<evidence type="ECO:0000256" key="2">
    <source>
        <dbReference type="SAM" id="SignalP"/>
    </source>
</evidence>
<evidence type="ECO:0000256" key="1">
    <source>
        <dbReference type="SAM" id="MobiDB-lite"/>
    </source>
</evidence>
<keyword evidence="4" id="KW-1185">Reference proteome</keyword>
<evidence type="ECO:0000313" key="3">
    <source>
        <dbReference type="EMBL" id="RDI96979.1"/>
    </source>
</evidence>
<feature type="signal peptide" evidence="2">
    <location>
        <begin position="1"/>
        <end position="22"/>
    </location>
</feature>
<keyword evidence="2" id="KW-0732">Signal</keyword>
<dbReference type="AlphaFoldDB" id="A0A370K2W6"/>
<keyword evidence="3" id="KW-0812">Transmembrane</keyword>
<organism evidence="3 4">
    <name type="scientific">Dyella solisilvae</name>
    <dbReference type="NCBI Taxonomy" id="1920168"/>
    <lineage>
        <taxon>Bacteria</taxon>
        <taxon>Pseudomonadati</taxon>
        <taxon>Pseudomonadota</taxon>
        <taxon>Gammaproteobacteria</taxon>
        <taxon>Lysobacterales</taxon>
        <taxon>Rhodanobacteraceae</taxon>
        <taxon>Dyella</taxon>
    </lineage>
</organism>
<proteinExistence type="predicted"/>
<keyword evidence="3" id="KW-0472">Membrane</keyword>
<dbReference type="RefSeq" id="WP_114826787.1">
    <property type="nucleotide sequence ID" value="NZ_QQSY01000008.1"/>
</dbReference>
<feature type="chain" id="PRO_5016918433" evidence="2">
    <location>
        <begin position="23"/>
        <end position="138"/>
    </location>
</feature>
<evidence type="ECO:0000313" key="4">
    <source>
        <dbReference type="Proteomes" id="UP000254711"/>
    </source>
</evidence>
<comment type="caution">
    <text evidence="3">The sequence shown here is derived from an EMBL/GenBank/DDBJ whole genome shotgun (WGS) entry which is preliminary data.</text>
</comment>
<dbReference type="Pfam" id="PF11776">
    <property type="entry name" value="RcnB"/>
    <property type="match status" value="1"/>
</dbReference>
<reference evidence="3 4" key="1">
    <citation type="submission" date="2018-07" db="EMBL/GenBank/DDBJ databases">
        <title>Dyella solisilvae sp. nov., isolated from the pine and broad-leaved mixed forest soil.</title>
        <authorList>
            <person name="Gao Z."/>
            <person name="Qiu L."/>
        </authorList>
    </citation>
    <scope>NUCLEOTIDE SEQUENCE [LARGE SCALE GENOMIC DNA]</scope>
    <source>
        <strain evidence="3 4">DHG54</strain>
    </source>
</reference>
<dbReference type="EMBL" id="QQSY01000008">
    <property type="protein sequence ID" value="RDI96979.1"/>
    <property type="molecule type" value="Genomic_DNA"/>
</dbReference>
<dbReference type="InterPro" id="IPR024572">
    <property type="entry name" value="RcnB"/>
</dbReference>
<gene>
    <name evidence="3" type="ORF">DVT68_19000</name>
</gene>
<sequence length="138" mass="16142">MKALSSVLVALALLAGSGAAMADSWGDHDRGHDRDDHRDRDGRHDRDGWRDGDGWRHDRDGGHDRHAYLDRRYYSDRVYYDHPRWARGYRYDGPMAIVNDYGYYRLAPPPYGYRWVRADNNYLLVSIGDNVILDMVIR</sequence>
<name>A0A370K2W6_9GAMM</name>
<feature type="region of interest" description="Disordered" evidence="1">
    <location>
        <begin position="25"/>
        <end position="51"/>
    </location>
</feature>
<accession>A0A370K2W6</accession>
<dbReference type="Gene3D" id="3.10.450.160">
    <property type="entry name" value="inner membrane protein cigr"/>
    <property type="match status" value="1"/>
</dbReference>
<dbReference type="OrthoDB" id="6025819at2"/>
<protein>
    <submittedName>
        <fullName evidence="3">Transmembrane signal peptide protein</fullName>
    </submittedName>
</protein>